<evidence type="ECO:0000256" key="3">
    <source>
        <dbReference type="ARBA" id="ARBA00022516"/>
    </source>
</evidence>
<keyword evidence="6 10" id="KW-0443">Lipid metabolism</keyword>
<dbReference type="RefSeq" id="XP_007603699.1">
    <property type="nucleotide sequence ID" value="XM_007603637.1"/>
</dbReference>
<comment type="similarity">
    <text evidence="2 10">Belongs to the CDP-alcohol phosphatidyltransferase class-II family.</text>
</comment>
<dbReference type="SUPFAM" id="SSF56024">
    <property type="entry name" value="Phospholipase D/nuclease"/>
    <property type="match status" value="2"/>
</dbReference>
<keyword evidence="3 10" id="KW-0444">Lipid biosynthesis</keyword>
<keyword evidence="7 10" id="KW-0594">Phospholipid biosynthesis</keyword>
<dbReference type="PIRSF" id="PIRSF000850">
    <property type="entry name" value="Phospholipase_D_PSS"/>
    <property type="match status" value="1"/>
</dbReference>
<evidence type="ECO:0000313" key="12">
    <source>
        <dbReference type="EMBL" id="ELA42931.1"/>
    </source>
</evidence>
<accession>L2GQ13</accession>
<organism evidence="12 13">
    <name type="scientific">Vittaforma corneae (strain ATCC 50505)</name>
    <name type="common">Microsporidian parasite</name>
    <name type="synonym">Nosema corneum</name>
    <dbReference type="NCBI Taxonomy" id="993615"/>
    <lineage>
        <taxon>Eukaryota</taxon>
        <taxon>Fungi</taxon>
        <taxon>Fungi incertae sedis</taxon>
        <taxon>Microsporidia</taxon>
        <taxon>Nosematidae</taxon>
        <taxon>Vittaforma</taxon>
    </lineage>
</organism>
<keyword evidence="5" id="KW-0677">Repeat</keyword>
<dbReference type="InterPro" id="IPR016270">
    <property type="entry name" value="PGS1"/>
</dbReference>
<dbReference type="OrthoDB" id="10250191at2759"/>
<keyword evidence="8 10" id="KW-1208">Phospholipid metabolism</keyword>
<dbReference type="InParanoid" id="L2GQ13"/>
<reference evidence="13" key="1">
    <citation type="submission" date="2011-05" db="EMBL/GenBank/DDBJ databases">
        <title>The genome sequence of Vittaforma corneae strain ATCC 50505.</title>
        <authorList>
            <consortium name="The Broad Institute Genome Sequencing Platform"/>
            <person name="Cuomo C."/>
            <person name="Didier E."/>
            <person name="Bowers L."/>
            <person name="Young S.K."/>
            <person name="Zeng Q."/>
            <person name="Gargeya S."/>
            <person name="Fitzgerald M."/>
            <person name="Haas B."/>
            <person name="Abouelleil A."/>
            <person name="Alvarado L."/>
            <person name="Arachchi H.M."/>
            <person name="Berlin A."/>
            <person name="Chapman S.B."/>
            <person name="Gearin G."/>
            <person name="Goldberg J."/>
            <person name="Griggs A."/>
            <person name="Gujja S."/>
            <person name="Hansen M."/>
            <person name="Heiman D."/>
            <person name="Howarth C."/>
            <person name="Larimer J."/>
            <person name="Lui A."/>
            <person name="MacDonald P.J.P."/>
            <person name="McCowen C."/>
            <person name="Montmayeur A."/>
            <person name="Murphy C."/>
            <person name="Neiman D."/>
            <person name="Pearson M."/>
            <person name="Priest M."/>
            <person name="Roberts A."/>
            <person name="Saif S."/>
            <person name="Shea T."/>
            <person name="Sisk P."/>
            <person name="Stolte C."/>
            <person name="Sykes S."/>
            <person name="Wortman J."/>
            <person name="Nusbaum C."/>
            <person name="Birren B."/>
        </authorList>
    </citation>
    <scope>NUCLEOTIDE SEQUENCE [LARGE SCALE GENOMIC DNA]</scope>
    <source>
        <strain evidence="13">ATCC 50505</strain>
    </source>
</reference>
<dbReference type="VEuPathDB" id="MicrosporidiaDB:VICG_00246"/>
<keyword evidence="10" id="KW-0067">ATP-binding</keyword>
<dbReference type="GO" id="GO:0008444">
    <property type="term" value="F:CDP-diacylglycerol-glycerol-3-phosphate 3-phosphatidyltransferase activity"/>
    <property type="evidence" value="ECO:0007669"/>
    <property type="project" value="UniProtKB-EC"/>
</dbReference>
<dbReference type="GO" id="GO:0005739">
    <property type="term" value="C:mitochondrion"/>
    <property type="evidence" value="ECO:0007669"/>
    <property type="project" value="UniProtKB-SubCell"/>
</dbReference>
<comment type="catalytic activity">
    <reaction evidence="9 10">
        <text>a CDP-1,2-diacyl-sn-glycerol + sn-glycerol 3-phosphate = a 1,2-diacyl-sn-glycero-3-phospho-(1'-sn-glycero-3'-phosphate) + CMP + H(+)</text>
        <dbReference type="Rhea" id="RHEA:12593"/>
        <dbReference type="ChEBI" id="CHEBI:15378"/>
        <dbReference type="ChEBI" id="CHEBI:57597"/>
        <dbReference type="ChEBI" id="CHEBI:58332"/>
        <dbReference type="ChEBI" id="CHEBI:60110"/>
        <dbReference type="ChEBI" id="CHEBI:60377"/>
        <dbReference type="EC" id="2.7.8.5"/>
    </reaction>
</comment>
<dbReference type="AlphaFoldDB" id="L2GQ13"/>
<protein>
    <recommendedName>
        <fullName evidence="10">CDP-diacylglycerol--glycerol-3-phosphate 3-phosphatidyltransferase</fullName>
        <ecNumber evidence="10">2.7.8.5</ecNumber>
    </recommendedName>
</protein>
<evidence type="ECO:0000313" key="13">
    <source>
        <dbReference type="Proteomes" id="UP000011082"/>
    </source>
</evidence>
<sequence>MQIDTIEGLEQFDINDFTIVRNPTKFFKTVVQRLKTAKNVYIACLFMGHSGKAAHVVDILESRIKNGRNTVICLDKVQHLRFGDFIKDMKRREIYDKLHFIDSNPIPLLPNVIKEALSVFHDKVFIFDDEVCITGANLHDFYFTRRMDRYYLIKHKALSDYIVKNLFGKVLSEKNTPSIKKDKNGHPPLDSTITSRDDFLDLFRPETAPFTKIIHYSHSKELQILKAVLSLGFEKIYISTPYLNFPSHYIKLLKTCCCTIFTVNPKCNTFTNFGWFGRVLTDIYSYSTFKTSQCLPRSKIFEFSREGYSFHAKGIWCINDDFGITVIGSSNYNRRSHNRDHESGWLMVSNNKRTIRKWMGEIESFRKNSVYLSKHGLLRREFMLISILLFYILNKFL</sequence>
<dbReference type="PANTHER" id="PTHR12586:SF1">
    <property type="entry name" value="CDP-DIACYLGLYCEROL--GLYCEROL-3-PHOSPHATE 3-PHOSPHATIDYLTRANSFERASE, MITOCHONDRIAL"/>
    <property type="match status" value="1"/>
</dbReference>
<dbReference type="GeneID" id="19880964"/>
<keyword evidence="10" id="KW-0496">Mitochondrion</keyword>
<dbReference type="OMA" id="CLANINE"/>
<proteinExistence type="inferred from homology"/>
<dbReference type="UniPathway" id="UPA00084">
    <property type="reaction ID" value="UER00503"/>
</dbReference>
<name>L2GQ13_VITCO</name>
<evidence type="ECO:0000256" key="6">
    <source>
        <dbReference type="ARBA" id="ARBA00023098"/>
    </source>
</evidence>
<dbReference type="PROSITE" id="PS50035">
    <property type="entry name" value="PLD"/>
    <property type="match status" value="1"/>
</dbReference>
<gene>
    <name evidence="12" type="ORF">VICG_00246</name>
</gene>
<dbReference type="Gene3D" id="3.30.870.10">
    <property type="entry name" value="Endonuclease Chain A"/>
    <property type="match status" value="2"/>
</dbReference>
<evidence type="ECO:0000256" key="9">
    <source>
        <dbReference type="ARBA" id="ARBA00048586"/>
    </source>
</evidence>
<evidence type="ECO:0000256" key="5">
    <source>
        <dbReference type="ARBA" id="ARBA00022737"/>
    </source>
</evidence>
<dbReference type="InterPro" id="IPR001736">
    <property type="entry name" value="PLipase_D/transphosphatidylase"/>
</dbReference>
<dbReference type="FunCoup" id="L2GQ13">
    <property type="interactions" value="133"/>
</dbReference>
<dbReference type="SMART" id="SM00155">
    <property type="entry name" value="PLDc"/>
    <property type="match status" value="2"/>
</dbReference>
<evidence type="ECO:0000256" key="10">
    <source>
        <dbReference type="RuleBase" id="RU365024"/>
    </source>
</evidence>
<keyword evidence="13" id="KW-1185">Reference proteome</keyword>
<keyword evidence="4 10" id="KW-0808">Transferase</keyword>
<dbReference type="PANTHER" id="PTHR12586">
    <property type="entry name" value="CDP-DIACYLGLYCEROL--SERINE O-PHOSPHATIDYLTRANSFERASE"/>
    <property type="match status" value="1"/>
</dbReference>
<comment type="pathway">
    <text evidence="1 10">Phospholipid metabolism; phosphatidylglycerol biosynthesis; phosphatidylglycerol from CDP-diacylglycerol: step 1/2.</text>
</comment>
<dbReference type="EC" id="2.7.8.5" evidence="10"/>
<feature type="domain" description="PLD phosphodiesterase" evidence="11">
    <location>
        <begin position="116"/>
        <end position="142"/>
    </location>
</feature>
<dbReference type="EMBL" id="JH370130">
    <property type="protein sequence ID" value="ELA42931.1"/>
    <property type="molecule type" value="Genomic_DNA"/>
</dbReference>
<dbReference type="STRING" id="993615.L2GQ13"/>
<comment type="subcellular location">
    <subcellularLocation>
        <location evidence="10">Mitochondrion</location>
    </subcellularLocation>
</comment>
<keyword evidence="10" id="KW-0547">Nucleotide-binding</keyword>
<dbReference type="GO" id="GO:0032049">
    <property type="term" value="P:cardiolipin biosynthetic process"/>
    <property type="evidence" value="ECO:0007669"/>
    <property type="project" value="InterPro"/>
</dbReference>
<evidence type="ECO:0000256" key="8">
    <source>
        <dbReference type="ARBA" id="ARBA00023264"/>
    </source>
</evidence>
<dbReference type="HOGENOM" id="CLU_746023_0_0_1"/>
<evidence type="ECO:0000256" key="7">
    <source>
        <dbReference type="ARBA" id="ARBA00023209"/>
    </source>
</evidence>
<evidence type="ECO:0000256" key="2">
    <source>
        <dbReference type="ARBA" id="ARBA00010682"/>
    </source>
</evidence>
<evidence type="ECO:0000256" key="1">
    <source>
        <dbReference type="ARBA" id="ARBA00005042"/>
    </source>
</evidence>
<evidence type="ECO:0000256" key="4">
    <source>
        <dbReference type="ARBA" id="ARBA00022679"/>
    </source>
</evidence>
<dbReference type="Proteomes" id="UP000011082">
    <property type="component" value="Unassembled WGS sequence"/>
</dbReference>
<dbReference type="GO" id="GO:0005524">
    <property type="term" value="F:ATP binding"/>
    <property type="evidence" value="ECO:0007669"/>
    <property type="project" value="UniProtKB-KW"/>
</dbReference>
<comment type="function">
    <text evidence="10">Functions in the biosynthesis of the anionic phospholipids phosphatidylglycerol and cardiolipin.</text>
</comment>
<evidence type="ECO:0000259" key="11">
    <source>
        <dbReference type="PROSITE" id="PS50035"/>
    </source>
</evidence>